<dbReference type="Proteomes" id="UP000244162">
    <property type="component" value="Unassembled WGS sequence"/>
</dbReference>
<dbReference type="NCBIfam" id="TIGR02532">
    <property type="entry name" value="IV_pilin_GFxxxE"/>
    <property type="match status" value="1"/>
</dbReference>
<sequence length="148" mass="16225">MRAGAVPDRGFTVIELLVAVVIMAMVLIPVARMQADLSRRHARQAVLLDRFTAMHNALALLRGLNPLAEPSGRRLLAPGLLLQWRATRVSEVRRSLRFLGGEGDFDVALFRIDAQILRSSGGMPMRFAIERLGWRAIPGSAPSVTSCP</sequence>
<evidence type="ECO:0000313" key="3">
    <source>
        <dbReference type="Proteomes" id="UP000244162"/>
    </source>
</evidence>
<dbReference type="InterPro" id="IPR012902">
    <property type="entry name" value="N_methyl_site"/>
</dbReference>
<dbReference type="Pfam" id="PF07963">
    <property type="entry name" value="N_methyl"/>
    <property type="match status" value="1"/>
</dbReference>
<dbReference type="RefSeq" id="WP_107967423.1">
    <property type="nucleotide sequence ID" value="NZ_NWBU01000007.1"/>
</dbReference>
<dbReference type="EMBL" id="NWBU01000007">
    <property type="protein sequence ID" value="PTQ11429.1"/>
    <property type="molecule type" value="Genomic_DNA"/>
</dbReference>
<keyword evidence="1" id="KW-0812">Transmembrane</keyword>
<organism evidence="2 3">
    <name type="scientific">Sphingomonas oleivorans</name>
    <dbReference type="NCBI Taxonomy" id="1735121"/>
    <lineage>
        <taxon>Bacteria</taxon>
        <taxon>Pseudomonadati</taxon>
        <taxon>Pseudomonadota</taxon>
        <taxon>Alphaproteobacteria</taxon>
        <taxon>Sphingomonadales</taxon>
        <taxon>Sphingomonadaceae</taxon>
        <taxon>Sphingomonas</taxon>
    </lineage>
</organism>
<feature type="transmembrane region" description="Helical" evidence="1">
    <location>
        <begin position="12"/>
        <end position="31"/>
    </location>
</feature>
<evidence type="ECO:0008006" key="4">
    <source>
        <dbReference type="Google" id="ProtNLM"/>
    </source>
</evidence>
<dbReference type="AlphaFoldDB" id="A0A2T5FY25"/>
<proteinExistence type="predicted"/>
<gene>
    <name evidence="2" type="ORF">CLG96_08235</name>
</gene>
<name>A0A2T5FY25_9SPHN</name>
<evidence type="ECO:0000313" key="2">
    <source>
        <dbReference type="EMBL" id="PTQ11429.1"/>
    </source>
</evidence>
<keyword evidence="3" id="KW-1185">Reference proteome</keyword>
<comment type="caution">
    <text evidence="2">The sequence shown here is derived from an EMBL/GenBank/DDBJ whole genome shotgun (WGS) entry which is preliminary data.</text>
</comment>
<protein>
    <recommendedName>
        <fullName evidence="4">Type II secretion system protein GspI</fullName>
    </recommendedName>
</protein>
<dbReference type="OrthoDB" id="8482065at2"/>
<keyword evidence="1" id="KW-0472">Membrane</keyword>
<evidence type="ECO:0000256" key="1">
    <source>
        <dbReference type="SAM" id="Phobius"/>
    </source>
</evidence>
<reference evidence="2 3" key="1">
    <citation type="submission" date="2017-09" db="EMBL/GenBank/DDBJ databases">
        <title>Sphingomonas panjinensis sp.nov., isolated from oil-contaminated soil.</title>
        <authorList>
            <person name="Wang L."/>
            <person name="Chen L."/>
        </authorList>
    </citation>
    <scope>NUCLEOTIDE SEQUENCE [LARGE SCALE GENOMIC DNA]</scope>
    <source>
        <strain evidence="2 3">FW-11</strain>
    </source>
</reference>
<accession>A0A2T5FY25</accession>
<keyword evidence="1" id="KW-1133">Transmembrane helix</keyword>